<name>A0AAV4SNF1_CAEEX</name>
<dbReference type="Proteomes" id="UP001054945">
    <property type="component" value="Unassembled WGS sequence"/>
</dbReference>
<gene>
    <name evidence="1" type="ORF">CEXT_12191</name>
</gene>
<reference evidence="1 2" key="1">
    <citation type="submission" date="2021-06" db="EMBL/GenBank/DDBJ databases">
        <title>Caerostris extrusa draft genome.</title>
        <authorList>
            <person name="Kono N."/>
            <person name="Arakawa K."/>
        </authorList>
    </citation>
    <scope>NUCLEOTIDE SEQUENCE [LARGE SCALE GENOMIC DNA]</scope>
</reference>
<evidence type="ECO:0000313" key="2">
    <source>
        <dbReference type="Proteomes" id="UP001054945"/>
    </source>
</evidence>
<evidence type="ECO:0000313" key="1">
    <source>
        <dbReference type="EMBL" id="GIY33183.1"/>
    </source>
</evidence>
<sequence>MPVPVAALKRPQWGFQSVSGNLLLSPFLLGKMAFLVQRIVIPDQHREGLQILSDLVNVDFCVGLFPAPDHKFYQSVKSDMEEKATSGDHLLLESGLQSDHWLVAASAQRQVARGQGRITSSVGSEGTHSRQLIVQPLQCIRGIR</sequence>
<dbReference type="EMBL" id="BPLR01009603">
    <property type="protein sequence ID" value="GIY33183.1"/>
    <property type="molecule type" value="Genomic_DNA"/>
</dbReference>
<proteinExistence type="predicted"/>
<keyword evidence="2" id="KW-1185">Reference proteome</keyword>
<dbReference type="AlphaFoldDB" id="A0AAV4SNF1"/>
<comment type="caution">
    <text evidence="1">The sequence shown here is derived from an EMBL/GenBank/DDBJ whole genome shotgun (WGS) entry which is preliminary data.</text>
</comment>
<protein>
    <submittedName>
        <fullName evidence="1">Uncharacterized protein</fullName>
    </submittedName>
</protein>
<accession>A0AAV4SNF1</accession>
<organism evidence="1 2">
    <name type="scientific">Caerostris extrusa</name>
    <name type="common">Bark spider</name>
    <name type="synonym">Caerostris bankana</name>
    <dbReference type="NCBI Taxonomy" id="172846"/>
    <lineage>
        <taxon>Eukaryota</taxon>
        <taxon>Metazoa</taxon>
        <taxon>Ecdysozoa</taxon>
        <taxon>Arthropoda</taxon>
        <taxon>Chelicerata</taxon>
        <taxon>Arachnida</taxon>
        <taxon>Araneae</taxon>
        <taxon>Araneomorphae</taxon>
        <taxon>Entelegynae</taxon>
        <taxon>Araneoidea</taxon>
        <taxon>Araneidae</taxon>
        <taxon>Caerostris</taxon>
    </lineage>
</organism>